<dbReference type="EMBL" id="QGKV02000297">
    <property type="protein sequence ID" value="KAF3607476.1"/>
    <property type="molecule type" value="Genomic_DNA"/>
</dbReference>
<evidence type="ECO:0000313" key="1">
    <source>
        <dbReference type="EMBL" id="KAF3607476.1"/>
    </source>
</evidence>
<proteinExistence type="predicted"/>
<dbReference type="Gene3D" id="3.30.410.40">
    <property type="match status" value="1"/>
</dbReference>
<protein>
    <submittedName>
        <fullName evidence="1">Uncharacterized protein</fullName>
    </submittedName>
</protein>
<accession>A0ABQ7EUU8</accession>
<keyword evidence="2" id="KW-1185">Reference proteome</keyword>
<gene>
    <name evidence="1" type="ORF">DY000_02045605</name>
</gene>
<sequence length="144" mass="16371">MCGNEVRCFARFIAEIENLQGKHSFTIHTGVGLIIPEIQDDGQVPIYICYWGVVYRDELGCYHHTMIWRFSVYDNPRNGISIVHPVQMETLLIQGMSITKEGAFLEATSSVISFVAVTLFLQRSNFSFLYCCDNHKGEDPRSSV</sequence>
<dbReference type="Proteomes" id="UP000266723">
    <property type="component" value="Unassembled WGS sequence"/>
</dbReference>
<name>A0ABQ7EUU8_BRACR</name>
<evidence type="ECO:0000313" key="2">
    <source>
        <dbReference type="Proteomes" id="UP000266723"/>
    </source>
</evidence>
<reference evidence="1 2" key="1">
    <citation type="journal article" date="2020" name="BMC Genomics">
        <title>Intraspecific diversification of the crop wild relative Brassica cretica Lam. using demographic model selection.</title>
        <authorList>
            <person name="Kioukis A."/>
            <person name="Michalopoulou V.A."/>
            <person name="Briers L."/>
            <person name="Pirintsos S."/>
            <person name="Studholme D.J."/>
            <person name="Pavlidis P."/>
            <person name="Sarris P.F."/>
        </authorList>
    </citation>
    <scope>NUCLEOTIDE SEQUENCE [LARGE SCALE GENOMIC DNA]</scope>
    <source>
        <strain evidence="2">cv. PFS-1207/04</strain>
    </source>
</reference>
<dbReference type="Gene3D" id="3.10.310.10">
    <property type="entry name" value="Diaminopimelate Epimerase, Chain A, domain 1"/>
    <property type="match status" value="1"/>
</dbReference>
<comment type="caution">
    <text evidence="1">The sequence shown here is derived from an EMBL/GenBank/DDBJ whole genome shotgun (WGS) entry which is preliminary data.</text>
</comment>
<dbReference type="SUPFAM" id="SSF54506">
    <property type="entry name" value="Diaminopimelate epimerase-like"/>
    <property type="match status" value="1"/>
</dbReference>
<organism evidence="1 2">
    <name type="scientific">Brassica cretica</name>
    <name type="common">Mustard</name>
    <dbReference type="NCBI Taxonomy" id="69181"/>
    <lineage>
        <taxon>Eukaryota</taxon>
        <taxon>Viridiplantae</taxon>
        <taxon>Streptophyta</taxon>
        <taxon>Embryophyta</taxon>
        <taxon>Tracheophyta</taxon>
        <taxon>Spermatophyta</taxon>
        <taxon>Magnoliopsida</taxon>
        <taxon>eudicotyledons</taxon>
        <taxon>Gunneridae</taxon>
        <taxon>Pentapetalae</taxon>
        <taxon>rosids</taxon>
        <taxon>malvids</taxon>
        <taxon>Brassicales</taxon>
        <taxon>Brassicaceae</taxon>
        <taxon>Brassiceae</taxon>
        <taxon>Brassica</taxon>
    </lineage>
</organism>